<evidence type="ECO:0000313" key="2">
    <source>
        <dbReference type="EMBL" id="OQA61434.1"/>
    </source>
</evidence>
<sequence length="303" mass="35108">MQKQIQNSVQNEGQGGSLGNESVSPAQDIANSYDSQDSDYLESQSNSETEDGEEEVKPIQKNQRWEKLLKERKQLREQLKSLQEKSQQYESDDFQKAAMVRDLLAQRPEYAALLYHLFSGRDPHEVVAELFQKDKQSEMTQRPSEEDYDEKTASYFKEIEELKRWKETQESERQAFMKEQVQNYQRDLDVEYEKRLLEDGYLDENGQPVDDKFVSLIDSATKAILQSSAKNPDIPTIQEFDQAYSTMKQCIKYMEEKIRRDMSKKSVTDVPPLSGTSSGQMPIGKGKMTDHDRIMDVANSFFS</sequence>
<evidence type="ECO:0000256" key="1">
    <source>
        <dbReference type="SAM" id="MobiDB-lite"/>
    </source>
</evidence>
<feature type="region of interest" description="Disordered" evidence="1">
    <location>
        <begin position="262"/>
        <end position="289"/>
    </location>
</feature>
<dbReference type="Proteomes" id="UP000485569">
    <property type="component" value="Unassembled WGS sequence"/>
</dbReference>
<gene>
    <name evidence="2" type="ORF">BWY41_00114</name>
</gene>
<accession>A0A1V5T492</accession>
<organism evidence="2">
    <name type="scientific">Candidatus Atribacter allofermentans</name>
    <dbReference type="NCBI Taxonomy" id="1852833"/>
    <lineage>
        <taxon>Bacteria</taxon>
        <taxon>Pseudomonadati</taxon>
        <taxon>Atribacterota</taxon>
        <taxon>Atribacteria</taxon>
        <taxon>Atribacterales</taxon>
        <taxon>Atribacteraceae</taxon>
        <taxon>Atribacter</taxon>
    </lineage>
</organism>
<feature type="compositionally biased region" description="Polar residues" evidence="1">
    <location>
        <begin position="19"/>
        <end position="35"/>
    </location>
</feature>
<feature type="region of interest" description="Disordered" evidence="1">
    <location>
        <begin position="1"/>
        <end position="63"/>
    </location>
</feature>
<comment type="caution">
    <text evidence="2">The sequence shown here is derived from an EMBL/GenBank/DDBJ whole genome shotgun (WGS) entry which is preliminary data.</text>
</comment>
<dbReference type="AlphaFoldDB" id="A0A1V5T492"/>
<dbReference type="EMBL" id="MWBQ01000018">
    <property type="protein sequence ID" value="OQA61434.1"/>
    <property type="molecule type" value="Genomic_DNA"/>
</dbReference>
<proteinExistence type="predicted"/>
<reference evidence="2" key="1">
    <citation type="submission" date="2017-02" db="EMBL/GenBank/DDBJ databases">
        <title>Delving into the versatile metabolic prowess of the omnipresent phylum Bacteroidetes.</title>
        <authorList>
            <person name="Nobu M.K."/>
            <person name="Mei R."/>
            <person name="Narihiro T."/>
            <person name="Kuroda K."/>
            <person name="Liu W.-T."/>
        </authorList>
    </citation>
    <scope>NUCLEOTIDE SEQUENCE</scope>
    <source>
        <strain evidence="2">ADurb.Bin276</strain>
    </source>
</reference>
<protein>
    <submittedName>
        <fullName evidence="2">Uncharacterized protein</fullName>
    </submittedName>
</protein>
<feature type="compositionally biased region" description="Polar residues" evidence="1">
    <location>
        <begin position="1"/>
        <end position="12"/>
    </location>
</feature>
<name>A0A1V5T492_9BACT</name>